<dbReference type="GO" id="GO:0016757">
    <property type="term" value="F:glycosyltransferase activity"/>
    <property type="evidence" value="ECO:0007669"/>
    <property type="project" value="UniProtKB-KW"/>
</dbReference>
<proteinExistence type="inferred from homology"/>
<organism evidence="6 7">
    <name type="scientific">Koleobacter methoxysyntrophicus</name>
    <dbReference type="NCBI Taxonomy" id="2751313"/>
    <lineage>
        <taxon>Bacteria</taxon>
        <taxon>Bacillati</taxon>
        <taxon>Bacillota</taxon>
        <taxon>Clostridia</taxon>
        <taxon>Koleobacterales</taxon>
        <taxon>Koleobacteraceae</taxon>
        <taxon>Koleobacter</taxon>
    </lineage>
</organism>
<dbReference type="Gene3D" id="3.90.550.10">
    <property type="entry name" value="Spore Coat Polysaccharide Biosynthesis Protein SpsA, Chain A"/>
    <property type="match status" value="1"/>
</dbReference>
<dbReference type="KEGG" id="kme:H0A61_01780"/>
<dbReference type="PANTHER" id="PTHR43630">
    <property type="entry name" value="POLY-BETA-1,6-N-ACETYL-D-GLUCOSAMINE SYNTHASE"/>
    <property type="match status" value="1"/>
</dbReference>
<evidence type="ECO:0000256" key="2">
    <source>
        <dbReference type="ARBA" id="ARBA00022676"/>
    </source>
</evidence>
<protein>
    <submittedName>
        <fullName evidence="6">Beta-monoglucosyldiacylglycerol synthase</fullName>
        <ecNumber evidence="6">2.4.1.336</ecNumber>
    </submittedName>
</protein>
<dbReference type="Proteomes" id="UP000662904">
    <property type="component" value="Chromosome"/>
</dbReference>
<dbReference type="Pfam" id="PF00535">
    <property type="entry name" value="Glycos_transf_2"/>
    <property type="match status" value="1"/>
</dbReference>
<feature type="transmembrane region" description="Helical" evidence="4">
    <location>
        <begin position="16"/>
        <end position="41"/>
    </location>
</feature>
<dbReference type="EMBL" id="CP059066">
    <property type="protein sequence ID" value="QSQ09417.1"/>
    <property type="molecule type" value="Genomic_DNA"/>
</dbReference>
<keyword evidence="4" id="KW-1133">Transmembrane helix</keyword>
<evidence type="ECO:0000256" key="3">
    <source>
        <dbReference type="ARBA" id="ARBA00022679"/>
    </source>
</evidence>
<dbReference type="PANTHER" id="PTHR43630:SF1">
    <property type="entry name" value="POLY-BETA-1,6-N-ACETYL-D-GLUCOSAMINE SYNTHASE"/>
    <property type="match status" value="1"/>
</dbReference>
<reference evidence="6" key="1">
    <citation type="submission" date="2020-07" db="EMBL/GenBank/DDBJ databases">
        <title>Koleobacter methoxysyntrophicus gen. nov., sp. nov., a novel anaerobic bacterium isolated from deep subsurface oil field and proposal of Koleobacterales ord. nov. in the phylum Firmicutes.</title>
        <authorList>
            <person name="Sakamoto S."/>
            <person name="Tamaki H."/>
        </authorList>
    </citation>
    <scope>NUCLEOTIDE SEQUENCE</scope>
    <source>
        <strain evidence="6">NRmbB1</strain>
    </source>
</reference>
<accession>A0A8A0RPT8</accession>
<evidence type="ECO:0000259" key="5">
    <source>
        <dbReference type="Pfam" id="PF00535"/>
    </source>
</evidence>
<evidence type="ECO:0000256" key="4">
    <source>
        <dbReference type="SAM" id="Phobius"/>
    </source>
</evidence>
<evidence type="ECO:0000313" key="7">
    <source>
        <dbReference type="Proteomes" id="UP000662904"/>
    </source>
</evidence>
<dbReference type="EC" id="2.4.1.336" evidence="6"/>
<keyword evidence="2 6" id="KW-0328">Glycosyltransferase</keyword>
<name>A0A8A0RPT8_9FIRM</name>
<keyword evidence="4" id="KW-0472">Membrane</keyword>
<dbReference type="RefSeq" id="WP_206706774.1">
    <property type="nucleotide sequence ID" value="NZ_CP059066.1"/>
</dbReference>
<comment type="similarity">
    <text evidence="1">Belongs to the glycosyltransferase 2 family.</text>
</comment>
<sequence length="194" mass="22387">MDVKGLMELLLEEFNWGFVFLCITAVYGLFSIFYSISRYFFDVGKSRRNITFSIILIVRNQEDAIEGIIRSIARRGFLDGSEGILLNLVVVDDYSRDQTPEILRFLAREYKFLKVVRMEKIMEDKSPLEVGLSLCEGEVICILDVGIRIAPEKIADAISYIINKKMIKSKGDAENVKQPDFMHIKIKSRYLKEK</sequence>
<gene>
    <name evidence="6" type="ORF">H0A61_01780</name>
</gene>
<dbReference type="SUPFAM" id="SSF53448">
    <property type="entry name" value="Nucleotide-diphospho-sugar transferases"/>
    <property type="match status" value="1"/>
</dbReference>
<evidence type="ECO:0000256" key="1">
    <source>
        <dbReference type="ARBA" id="ARBA00006739"/>
    </source>
</evidence>
<keyword evidence="3 6" id="KW-0808">Transferase</keyword>
<dbReference type="InterPro" id="IPR029044">
    <property type="entry name" value="Nucleotide-diphossugar_trans"/>
</dbReference>
<dbReference type="InterPro" id="IPR001173">
    <property type="entry name" value="Glyco_trans_2-like"/>
</dbReference>
<keyword evidence="7" id="KW-1185">Reference proteome</keyword>
<dbReference type="CDD" id="cd00761">
    <property type="entry name" value="Glyco_tranf_GTA_type"/>
    <property type="match status" value="1"/>
</dbReference>
<dbReference type="AlphaFoldDB" id="A0A8A0RPT8"/>
<feature type="domain" description="Glycosyltransferase 2-like" evidence="5">
    <location>
        <begin position="53"/>
        <end position="163"/>
    </location>
</feature>
<keyword evidence="4" id="KW-0812">Transmembrane</keyword>
<evidence type="ECO:0000313" key="6">
    <source>
        <dbReference type="EMBL" id="QSQ09417.1"/>
    </source>
</evidence>